<feature type="transmembrane region" description="Helical" evidence="1">
    <location>
        <begin position="160"/>
        <end position="182"/>
    </location>
</feature>
<feature type="transmembrane region" description="Helical" evidence="1">
    <location>
        <begin position="225"/>
        <end position="244"/>
    </location>
</feature>
<dbReference type="EMBL" id="FOOC01000002">
    <property type="protein sequence ID" value="SFF34468.1"/>
    <property type="molecule type" value="Genomic_DNA"/>
</dbReference>
<feature type="transmembrane region" description="Helical" evidence="1">
    <location>
        <begin position="462"/>
        <end position="482"/>
    </location>
</feature>
<organism evidence="2 3">
    <name type="scientific">Fontimonas thermophila</name>
    <dbReference type="NCBI Taxonomy" id="1076937"/>
    <lineage>
        <taxon>Bacteria</taxon>
        <taxon>Pseudomonadati</taxon>
        <taxon>Pseudomonadota</taxon>
        <taxon>Gammaproteobacteria</taxon>
        <taxon>Nevskiales</taxon>
        <taxon>Nevskiaceae</taxon>
        <taxon>Fontimonas</taxon>
    </lineage>
</organism>
<keyword evidence="1" id="KW-1133">Transmembrane helix</keyword>
<dbReference type="STRING" id="1076937.SAMN04488120_102320"/>
<gene>
    <name evidence="2" type="ORF">SAMN04488120_102320</name>
</gene>
<dbReference type="Proteomes" id="UP000199771">
    <property type="component" value="Unassembled WGS sequence"/>
</dbReference>
<proteinExistence type="predicted"/>
<feature type="transmembrane region" description="Helical" evidence="1">
    <location>
        <begin position="420"/>
        <end position="441"/>
    </location>
</feature>
<keyword evidence="1" id="KW-0472">Membrane</keyword>
<feature type="transmembrane region" description="Helical" evidence="1">
    <location>
        <begin position="264"/>
        <end position="282"/>
    </location>
</feature>
<feature type="transmembrane region" description="Helical" evidence="1">
    <location>
        <begin position="116"/>
        <end position="139"/>
    </location>
</feature>
<keyword evidence="3" id="KW-1185">Reference proteome</keyword>
<evidence type="ECO:0000313" key="2">
    <source>
        <dbReference type="EMBL" id="SFF34468.1"/>
    </source>
</evidence>
<protein>
    <submittedName>
        <fullName evidence="2">Uncharacterized protein</fullName>
    </submittedName>
</protein>
<reference evidence="2 3" key="1">
    <citation type="submission" date="2016-10" db="EMBL/GenBank/DDBJ databases">
        <authorList>
            <person name="de Groot N.N."/>
        </authorList>
    </citation>
    <scope>NUCLEOTIDE SEQUENCE [LARGE SCALE GENOMIC DNA]</scope>
    <source>
        <strain evidence="2 3">DSM 23609</strain>
    </source>
</reference>
<feature type="transmembrane region" description="Helical" evidence="1">
    <location>
        <begin position="39"/>
        <end position="58"/>
    </location>
</feature>
<feature type="transmembrane region" description="Helical" evidence="1">
    <location>
        <begin position="79"/>
        <end position="104"/>
    </location>
</feature>
<name>A0A1I2HYA5_9GAMM</name>
<feature type="transmembrane region" description="Helical" evidence="1">
    <location>
        <begin position="194"/>
        <end position="213"/>
    </location>
</feature>
<evidence type="ECO:0000256" key="1">
    <source>
        <dbReference type="SAM" id="Phobius"/>
    </source>
</evidence>
<sequence length="485" mass="53956">MRPSPLPNVLTAASILLPTACFAHSFGSSFNLPVPFWLYAWGSVAALVASFVVSGYFSRSTLPKHYGISRAETERHSGLPIPILPLRILSVGLFALCIATGLLGTTNPYANFNMTFFWIAFVLGMTYVTALLGNLYAIVNPWQALCAAVGQRCPRYRQGLFRYPQSWGHWPAFALYGGFIWIELYGETQPYSLALILLGYSALNIVGAGVFGLRDWFRHCEFFGLFFRLIALLAPFEIALADGGYRIRRRTPFAAIVESRADDFGVLAFLLFMLSSTAFDGLSETVAWHRWFWVDLYHALLQKYVGRNPLAAFPAMRELFSVWGAFWLFASSFVYLAIYGGFIWLQRLIVAPPAGTKELALRFAPTLLPIALAYHVTHYYTLIQTQGVKLISLVSDPFGRGWNLFGTAHWLQHTIIPDAITVWHVQVILIVVGHGISVYLAHRVALCVFGNVRAAMISQLPMLALMLLFTVGGLWILAQPLAGPG</sequence>
<dbReference type="AlphaFoldDB" id="A0A1I2HYA5"/>
<evidence type="ECO:0000313" key="3">
    <source>
        <dbReference type="Proteomes" id="UP000199771"/>
    </source>
</evidence>
<feature type="transmembrane region" description="Helical" evidence="1">
    <location>
        <begin position="325"/>
        <end position="345"/>
    </location>
</feature>
<accession>A0A1I2HYA5</accession>
<keyword evidence="1" id="KW-0812">Transmembrane</keyword>